<dbReference type="AlphaFoldDB" id="A0A8J3DK53"/>
<protein>
    <recommendedName>
        <fullName evidence="3">Extracellular solute-binding protein</fullName>
    </recommendedName>
</protein>
<accession>A0A8J3DK53</accession>
<dbReference type="Gene3D" id="3.40.190.10">
    <property type="entry name" value="Periplasmic binding protein-like II"/>
    <property type="match status" value="1"/>
</dbReference>
<dbReference type="RefSeq" id="WP_189514488.1">
    <property type="nucleotide sequence ID" value="NZ_BMXG01000010.1"/>
</dbReference>
<reference evidence="1" key="2">
    <citation type="submission" date="2020-09" db="EMBL/GenBank/DDBJ databases">
        <authorList>
            <person name="Sun Q."/>
            <person name="Kim S."/>
        </authorList>
    </citation>
    <scope>NUCLEOTIDE SEQUENCE</scope>
    <source>
        <strain evidence="1">KCTC 12870</strain>
    </source>
</reference>
<dbReference type="EMBL" id="BMXG01000010">
    <property type="protein sequence ID" value="GHC02686.1"/>
    <property type="molecule type" value="Genomic_DNA"/>
</dbReference>
<evidence type="ECO:0000313" key="1">
    <source>
        <dbReference type="EMBL" id="GHC02686.1"/>
    </source>
</evidence>
<evidence type="ECO:0000313" key="2">
    <source>
        <dbReference type="Proteomes" id="UP000642829"/>
    </source>
</evidence>
<proteinExistence type="predicted"/>
<name>A0A8J3DK53_9BACT</name>
<dbReference type="InterPro" id="IPR050490">
    <property type="entry name" value="Bact_solute-bd_prot1"/>
</dbReference>
<organism evidence="1 2">
    <name type="scientific">Cerasicoccus arenae</name>
    <dbReference type="NCBI Taxonomy" id="424488"/>
    <lineage>
        <taxon>Bacteria</taxon>
        <taxon>Pseudomonadati</taxon>
        <taxon>Verrucomicrobiota</taxon>
        <taxon>Opitutia</taxon>
        <taxon>Puniceicoccales</taxon>
        <taxon>Cerasicoccaceae</taxon>
        <taxon>Cerasicoccus</taxon>
    </lineage>
</organism>
<dbReference type="PANTHER" id="PTHR43649">
    <property type="entry name" value="ARABINOSE-BINDING PROTEIN-RELATED"/>
    <property type="match status" value="1"/>
</dbReference>
<keyword evidence="2" id="KW-1185">Reference proteome</keyword>
<dbReference type="GO" id="GO:0042597">
    <property type="term" value="C:periplasmic space"/>
    <property type="evidence" value="ECO:0007669"/>
    <property type="project" value="UniProtKB-SubCell"/>
</dbReference>
<dbReference type="SUPFAM" id="SSF53850">
    <property type="entry name" value="Periplasmic binding protein-like II"/>
    <property type="match status" value="1"/>
</dbReference>
<sequence>MKNRLNYVAISLLVFAYLLSAGRFLRISLTGGDGEDADSKVIRIAHWQLEPGYREALDWAMSEYMKLPKVQEAGIRVEQVPINQRIYNQFMNVHLISGTAPDIAARNSQVIASGNTARFYSAMDSYISQPNPYNAQKFLADGLDPALAEYLSASSWQDTAVDGMRGGYDEILDGYYGIPVSTLGNGRIYYNDHILKLVKAFIKEQIQQSPQPDWLTKLWIDRSGDKVKGYLPDNQRLREWLALPRIPPETLGQFILYCSAVKVYGKAINDPYLVPISVGNYGGNNLCFAYEPIFLSNFSEGIEGPIGSGVDGFETAYGWSTERWSFDDEPIREYINLTQLLTSFYPEGFLGLDREQAMRRFILGKAAMISSGGWDAASIFMGAQNRDDPDDRFEPIIRRAPIPAEGERWAKLLPYQTSEASFLSGVALSVNNTSKNFDWAVDFLQFVTSQPINEELNRRSGWLPATGGAETIEKMKAFIPQSEGFPRSMSISFGGATAAMRREWVSQSLLAMAGDITYEDFKSRMVAILNDPIRGMRGYWISKLTAIKDQSRALDRMVSTLEYRAYLNDDQKSETKLQSLVYKSLNEDEGVQLEWLWKDTYPNESYPTNNN</sequence>
<dbReference type="Proteomes" id="UP000642829">
    <property type="component" value="Unassembled WGS sequence"/>
</dbReference>
<comment type="caution">
    <text evidence="1">The sequence shown here is derived from an EMBL/GenBank/DDBJ whole genome shotgun (WGS) entry which is preliminary data.</text>
</comment>
<reference evidence="1" key="1">
    <citation type="journal article" date="2014" name="Int. J. Syst. Evol. Microbiol.">
        <title>Complete genome sequence of Corynebacterium casei LMG S-19264T (=DSM 44701T), isolated from a smear-ripened cheese.</title>
        <authorList>
            <consortium name="US DOE Joint Genome Institute (JGI-PGF)"/>
            <person name="Walter F."/>
            <person name="Albersmeier A."/>
            <person name="Kalinowski J."/>
            <person name="Ruckert C."/>
        </authorList>
    </citation>
    <scope>NUCLEOTIDE SEQUENCE</scope>
    <source>
        <strain evidence="1">KCTC 12870</strain>
    </source>
</reference>
<gene>
    <name evidence="1" type="ORF">GCM10007047_19140</name>
</gene>
<evidence type="ECO:0008006" key="3">
    <source>
        <dbReference type="Google" id="ProtNLM"/>
    </source>
</evidence>